<name>A0A369KEY8_HYPMA</name>
<evidence type="ECO:0000313" key="2">
    <source>
        <dbReference type="Proteomes" id="UP000076154"/>
    </source>
</evidence>
<dbReference type="AlphaFoldDB" id="A0A369KEY8"/>
<reference evidence="1" key="1">
    <citation type="submission" date="2018-04" db="EMBL/GenBank/DDBJ databases">
        <title>Whole genome sequencing of Hypsizygus marmoreus.</title>
        <authorList>
            <person name="Choi I.-G."/>
            <person name="Min B."/>
            <person name="Kim J.-G."/>
            <person name="Kim S."/>
            <person name="Oh Y.-L."/>
            <person name="Kong W.-S."/>
            <person name="Park H."/>
            <person name="Jeong J."/>
            <person name="Song E.-S."/>
        </authorList>
    </citation>
    <scope>NUCLEOTIDE SEQUENCE [LARGE SCALE GENOMIC DNA]</scope>
    <source>
        <strain evidence="1">51987-8</strain>
    </source>
</reference>
<accession>A0A369KEY8</accession>
<dbReference type="Proteomes" id="UP000076154">
    <property type="component" value="Unassembled WGS sequence"/>
</dbReference>
<dbReference type="EMBL" id="LUEZ02000005">
    <property type="protein sequence ID" value="RDB30343.1"/>
    <property type="molecule type" value="Genomic_DNA"/>
</dbReference>
<organism evidence="1 2">
    <name type="scientific">Hypsizygus marmoreus</name>
    <name type="common">White beech mushroom</name>
    <name type="synonym">Agaricus marmoreus</name>
    <dbReference type="NCBI Taxonomy" id="39966"/>
    <lineage>
        <taxon>Eukaryota</taxon>
        <taxon>Fungi</taxon>
        <taxon>Dikarya</taxon>
        <taxon>Basidiomycota</taxon>
        <taxon>Agaricomycotina</taxon>
        <taxon>Agaricomycetes</taxon>
        <taxon>Agaricomycetidae</taxon>
        <taxon>Agaricales</taxon>
        <taxon>Tricholomatineae</taxon>
        <taxon>Lyophyllaceae</taxon>
        <taxon>Hypsizygus</taxon>
    </lineage>
</organism>
<keyword evidence="2" id="KW-1185">Reference proteome</keyword>
<dbReference type="OrthoDB" id="432970at2759"/>
<evidence type="ECO:0000313" key="1">
    <source>
        <dbReference type="EMBL" id="RDB30343.1"/>
    </source>
</evidence>
<protein>
    <submittedName>
        <fullName evidence="1">Uncharacterized protein</fullName>
    </submittedName>
</protein>
<gene>
    <name evidence="1" type="ORF">Hypma_007261</name>
</gene>
<dbReference type="InParanoid" id="A0A369KEY8"/>
<proteinExistence type="predicted"/>
<comment type="caution">
    <text evidence="1">The sequence shown here is derived from an EMBL/GenBank/DDBJ whole genome shotgun (WGS) entry which is preliminary data.</text>
</comment>
<sequence length="78" mass="8693">MNTISDTVKAYNALPRPPLAPSGMVPNHCQWHFDLRYIALEPPSHVLFLVQLESSFVHSEHLPLTPTASNIESGITQE</sequence>
<dbReference type="STRING" id="39966.A0A369KEY8"/>